<dbReference type="AlphaFoldDB" id="W7J328"/>
<dbReference type="PRINTS" id="PR00793">
    <property type="entry name" value="PROAMNOPTASE"/>
</dbReference>
<dbReference type="PANTHER" id="PTHR43798">
    <property type="entry name" value="MONOACYLGLYCEROL LIPASE"/>
    <property type="match status" value="1"/>
</dbReference>
<keyword evidence="5" id="KW-0031">Aminopeptidase</keyword>
<dbReference type="Gene3D" id="3.40.50.1820">
    <property type="entry name" value="alpha/beta hydrolase"/>
    <property type="match status" value="1"/>
</dbReference>
<dbReference type="SUPFAM" id="SSF53474">
    <property type="entry name" value="alpha/beta-Hydrolases"/>
    <property type="match status" value="1"/>
</dbReference>
<gene>
    <name evidence="5" type="ORF">UO65_4212</name>
</gene>
<evidence type="ECO:0000313" key="6">
    <source>
        <dbReference type="Proteomes" id="UP000019277"/>
    </source>
</evidence>
<evidence type="ECO:0000256" key="1">
    <source>
        <dbReference type="ARBA" id="ARBA00010088"/>
    </source>
</evidence>
<dbReference type="InterPro" id="IPR000073">
    <property type="entry name" value="AB_hydrolase_1"/>
</dbReference>
<protein>
    <submittedName>
        <fullName evidence="5">Proline iminopeptidase</fullName>
        <ecNumber evidence="5">3.4.11.5</ecNumber>
    </submittedName>
</protein>
<organism evidence="5 6">
    <name type="scientific">Actinokineospora spheciospongiae</name>
    <dbReference type="NCBI Taxonomy" id="909613"/>
    <lineage>
        <taxon>Bacteria</taxon>
        <taxon>Bacillati</taxon>
        <taxon>Actinomycetota</taxon>
        <taxon>Actinomycetes</taxon>
        <taxon>Pseudonocardiales</taxon>
        <taxon>Pseudonocardiaceae</taxon>
        <taxon>Actinokineospora</taxon>
    </lineage>
</organism>
<dbReference type="Pfam" id="PF00561">
    <property type="entry name" value="Abhydrolase_1"/>
    <property type="match status" value="1"/>
</dbReference>
<dbReference type="GO" id="GO:0016020">
    <property type="term" value="C:membrane"/>
    <property type="evidence" value="ECO:0007669"/>
    <property type="project" value="TreeGrafter"/>
</dbReference>
<keyword evidence="2 5" id="KW-0378">Hydrolase</keyword>
<evidence type="ECO:0000256" key="2">
    <source>
        <dbReference type="ARBA" id="ARBA00022801"/>
    </source>
</evidence>
<dbReference type="EC" id="3.4.11.5" evidence="5"/>
<dbReference type="GO" id="GO:0006508">
    <property type="term" value="P:proteolysis"/>
    <property type="evidence" value="ECO:0007669"/>
    <property type="project" value="InterPro"/>
</dbReference>
<name>W7J328_9PSEU</name>
<feature type="region of interest" description="Disordered" evidence="3">
    <location>
        <begin position="1"/>
        <end position="31"/>
    </location>
</feature>
<evidence type="ECO:0000256" key="3">
    <source>
        <dbReference type="SAM" id="MobiDB-lite"/>
    </source>
</evidence>
<feature type="region of interest" description="Disordered" evidence="3">
    <location>
        <begin position="166"/>
        <end position="186"/>
    </location>
</feature>
<dbReference type="EMBL" id="AYXG01000155">
    <property type="protein sequence ID" value="EWC60544.1"/>
    <property type="molecule type" value="Genomic_DNA"/>
</dbReference>
<dbReference type="GO" id="GO:0004177">
    <property type="term" value="F:aminopeptidase activity"/>
    <property type="evidence" value="ECO:0007669"/>
    <property type="project" value="UniProtKB-KW"/>
</dbReference>
<feature type="domain" description="AB hydrolase-1" evidence="4">
    <location>
        <begin position="209"/>
        <end position="441"/>
    </location>
</feature>
<accession>W7J328</accession>
<dbReference type="eggNOG" id="COG2267">
    <property type="taxonomic scope" value="Bacteria"/>
</dbReference>
<dbReference type="PATRIC" id="fig|909613.9.peg.4213"/>
<comment type="similarity">
    <text evidence="1">Belongs to the peptidase S33 family.</text>
</comment>
<proteinExistence type="inferred from homology"/>
<dbReference type="InterPro" id="IPR050266">
    <property type="entry name" value="AB_hydrolase_sf"/>
</dbReference>
<evidence type="ECO:0000313" key="5">
    <source>
        <dbReference type="EMBL" id="EWC60544.1"/>
    </source>
</evidence>
<feature type="compositionally biased region" description="Basic and acidic residues" evidence="3">
    <location>
        <begin position="7"/>
        <end position="19"/>
    </location>
</feature>
<keyword evidence="5" id="KW-0645">Protease</keyword>
<dbReference type="InterPro" id="IPR002410">
    <property type="entry name" value="Peptidase_S33"/>
</dbReference>
<dbReference type="InterPro" id="IPR029058">
    <property type="entry name" value="AB_hydrolase_fold"/>
</dbReference>
<comment type="caution">
    <text evidence="5">The sequence shown here is derived from an EMBL/GenBank/DDBJ whole genome shotgun (WGS) entry which is preliminary data.</text>
</comment>
<dbReference type="STRING" id="909613.UO65_4212"/>
<evidence type="ECO:0000259" key="4">
    <source>
        <dbReference type="Pfam" id="PF00561"/>
    </source>
</evidence>
<dbReference type="Proteomes" id="UP000019277">
    <property type="component" value="Unassembled WGS sequence"/>
</dbReference>
<sequence>MAGALLDDDRVARADRARAQDPQVGAGQGALGEGLHPAALVEPHREGAAGDARGGDLEHQFVADPPDLADLGGVDVDAGGGQVLAELPVGQRPAQFLRPAVQVLPGVGVDGLVGSAVVGDVADVVAREAAAAGAGGGDGHRAGHRPLVDAAAPDLRLDGEGLADVHRPHPCLVHGTEPTRPGDDRDMGNAVRADDGCGLWATATGVGDPVICCHGGPGLWDMFDAVALPGRVVRWDQRGGGRSQRRGPFTTARFVADLDDVRAHSGFAATALLGHSWGADLALRYALAHPHRVTGLVYLAGVGLSPGWHAEFTAAFRARLGDDLAAWTRLRERERTEDEERELAVLQWTADFADRGRARALAEAMATPWFPINHEVNAVVGRDGDEADLLAACADLAVPVLVVDGRHDLRPRWAVDSLVEALPNATRVTLDTGHVPWLERPEEFTEAVGGFLEDLGSGAHAGPEG</sequence>
<reference evidence="5 6" key="1">
    <citation type="journal article" date="2014" name="Genome Announc.">
        <title>Draft Genome Sequence of the Antitrypanosomally Active Sponge-Associated Bacterium Actinokineospora sp. Strain EG49.</title>
        <authorList>
            <person name="Harjes J."/>
            <person name="Ryu T."/>
            <person name="Abdelmohsen U.R."/>
            <person name="Moitinho-Silva L."/>
            <person name="Horn H."/>
            <person name="Ravasi T."/>
            <person name="Hentschel U."/>
        </authorList>
    </citation>
    <scope>NUCLEOTIDE SEQUENCE [LARGE SCALE GENOMIC DNA]</scope>
    <source>
        <strain evidence="5 6">EG49</strain>
    </source>
</reference>
<dbReference type="PANTHER" id="PTHR43798:SF31">
    <property type="entry name" value="AB HYDROLASE SUPERFAMILY PROTEIN YCLE"/>
    <property type="match status" value="1"/>
</dbReference>
<keyword evidence="6" id="KW-1185">Reference proteome</keyword>